<dbReference type="InterPro" id="IPR009003">
    <property type="entry name" value="Peptidase_S1_PA"/>
</dbReference>
<dbReference type="AlphaFoldDB" id="A0ABD0MWB7"/>
<evidence type="ECO:0000259" key="2">
    <source>
        <dbReference type="PROSITE" id="PS50240"/>
    </source>
</evidence>
<evidence type="ECO:0000256" key="1">
    <source>
        <dbReference type="ARBA" id="ARBA00023157"/>
    </source>
</evidence>
<reference evidence="3 4" key="1">
    <citation type="submission" date="2024-05" db="EMBL/GenBank/DDBJ databases">
        <title>Genome sequencing and assembly of Indian major carp, Cirrhinus mrigala (Hamilton, 1822).</title>
        <authorList>
            <person name="Mohindra V."/>
            <person name="Chowdhury L.M."/>
            <person name="Lal K."/>
            <person name="Jena J.K."/>
        </authorList>
    </citation>
    <scope>NUCLEOTIDE SEQUENCE [LARGE SCALE GENOMIC DNA]</scope>
    <source>
        <strain evidence="3">CM1030</strain>
        <tissue evidence="3">Blood</tissue>
    </source>
</reference>
<dbReference type="Gene3D" id="2.40.10.10">
    <property type="entry name" value="Trypsin-like serine proteases"/>
    <property type="match status" value="1"/>
</dbReference>
<evidence type="ECO:0000313" key="3">
    <source>
        <dbReference type="EMBL" id="KAL0152373.1"/>
    </source>
</evidence>
<dbReference type="PROSITE" id="PS50240">
    <property type="entry name" value="TRYPSIN_DOM"/>
    <property type="match status" value="1"/>
</dbReference>
<keyword evidence="4" id="KW-1185">Reference proteome</keyword>
<dbReference type="InterPro" id="IPR001254">
    <property type="entry name" value="Trypsin_dom"/>
</dbReference>
<dbReference type="PANTHER" id="PTHR24278:SF33">
    <property type="entry name" value="PROTEIN Z, VITAMIN K-DEPENDENT PLASMA GLYCOPROTEIN A"/>
    <property type="match status" value="1"/>
</dbReference>
<dbReference type="InterPro" id="IPR043504">
    <property type="entry name" value="Peptidase_S1_PA_chymotrypsin"/>
</dbReference>
<name>A0ABD0MWB7_CIRMR</name>
<keyword evidence="1" id="KW-1015">Disulfide bond</keyword>
<evidence type="ECO:0000313" key="4">
    <source>
        <dbReference type="Proteomes" id="UP001529510"/>
    </source>
</evidence>
<sequence length="138" mass="15067">AMLRHGSVGFCSGVIFKENMVLTTAQCVGKYSDFQVAVGKRVTSFEAGEQTLQVKQVHIHPLYAEGKPDNDMAVVELTRKIVFKKSVLPACLPERDFADSVLMAGDNLGVVTGWKEVSGVTDLQGNLMLNHLSFDKLP</sequence>
<comment type="caution">
    <text evidence="3">The sequence shown here is derived from an EMBL/GenBank/DDBJ whole genome shotgun (WGS) entry which is preliminary data.</text>
</comment>
<protein>
    <recommendedName>
        <fullName evidence="2">Peptidase S1 domain-containing protein</fullName>
    </recommendedName>
</protein>
<dbReference type="SUPFAM" id="SSF50494">
    <property type="entry name" value="Trypsin-like serine proteases"/>
    <property type="match status" value="1"/>
</dbReference>
<dbReference type="Proteomes" id="UP001529510">
    <property type="component" value="Unassembled WGS sequence"/>
</dbReference>
<feature type="non-terminal residue" evidence="3">
    <location>
        <position position="1"/>
    </location>
</feature>
<proteinExistence type="predicted"/>
<dbReference type="FunFam" id="2.40.10.10:FF:000068">
    <property type="entry name" value="transmembrane protease serine 2"/>
    <property type="match status" value="1"/>
</dbReference>
<dbReference type="PANTHER" id="PTHR24278">
    <property type="entry name" value="COAGULATION FACTOR"/>
    <property type="match status" value="1"/>
</dbReference>
<dbReference type="Pfam" id="PF00089">
    <property type="entry name" value="Trypsin"/>
    <property type="match status" value="1"/>
</dbReference>
<dbReference type="InterPro" id="IPR050442">
    <property type="entry name" value="Peptidase_S1_coag_factors"/>
</dbReference>
<organism evidence="3 4">
    <name type="scientific">Cirrhinus mrigala</name>
    <name type="common">Mrigala</name>
    <dbReference type="NCBI Taxonomy" id="683832"/>
    <lineage>
        <taxon>Eukaryota</taxon>
        <taxon>Metazoa</taxon>
        <taxon>Chordata</taxon>
        <taxon>Craniata</taxon>
        <taxon>Vertebrata</taxon>
        <taxon>Euteleostomi</taxon>
        <taxon>Actinopterygii</taxon>
        <taxon>Neopterygii</taxon>
        <taxon>Teleostei</taxon>
        <taxon>Ostariophysi</taxon>
        <taxon>Cypriniformes</taxon>
        <taxon>Cyprinidae</taxon>
        <taxon>Labeoninae</taxon>
        <taxon>Labeonini</taxon>
        <taxon>Cirrhinus</taxon>
    </lineage>
</organism>
<accession>A0ABD0MWB7</accession>
<dbReference type="EMBL" id="JAMKFB020000189">
    <property type="protein sequence ID" value="KAL0152373.1"/>
    <property type="molecule type" value="Genomic_DNA"/>
</dbReference>
<feature type="domain" description="Peptidase S1" evidence="2">
    <location>
        <begin position="1"/>
        <end position="114"/>
    </location>
</feature>
<feature type="non-terminal residue" evidence="3">
    <location>
        <position position="138"/>
    </location>
</feature>
<gene>
    <name evidence="3" type="ORF">M9458_052096</name>
</gene>